<keyword evidence="3" id="KW-1003">Cell membrane</keyword>
<dbReference type="PANTHER" id="PTHR43099">
    <property type="entry name" value="UPF0053 PROTEIN YRKA"/>
    <property type="match status" value="1"/>
</dbReference>
<dbReference type="InterPro" id="IPR016169">
    <property type="entry name" value="FAD-bd_PCMH_sub2"/>
</dbReference>
<evidence type="ECO:0000259" key="12">
    <source>
        <dbReference type="PROSITE" id="PS51371"/>
    </source>
</evidence>
<dbReference type="InterPro" id="IPR002550">
    <property type="entry name" value="CNNM"/>
</dbReference>
<evidence type="ECO:0000256" key="1">
    <source>
        <dbReference type="ARBA" id="ARBA00004651"/>
    </source>
</evidence>
<dbReference type="Pfam" id="PF00571">
    <property type="entry name" value="CBS"/>
    <property type="match status" value="2"/>
</dbReference>
<feature type="domain" description="CNNM transmembrane" evidence="13">
    <location>
        <begin position="1"/>
        <end position="202"/>
    </location>
</feature>
<accession>H0E2G2</accession>
<dbReference type="Pfam" id="PF03471">
    <property type="entry name" value="CorC_HlyC"/>
    <property type="match status" value="1"/>
</dbReference>
<evidence type="ECO:0000259" key="13">
    <source>
        <dbReference type="PROSITE" id="PS51846"/>
    </source>
</evidence>
<evidence type="ECO:0000256" key="8">
    <source>
        <dbReference type="ARBA" id="ARBA00023136"/>
    </source>
</evidence>
<evidence type="ECO:0000256" key="7">
    <source>
        <dbReference type="ARBA" id="ARBA00023122"/>
    </source>
</evidence>
<dbReference type="CDD" id="cd04590">
    <property type="entry name" value="CBS_pair_CorC_HlyC_assoc"/>
    <property type="match status" value="1"/>
</dbReference>
<dbReference type="SMART" id="SM00116">
    <property type="entry name" value="CBS"/>
    <property type="match status" value="2"/>
</dbReference>
<dbReference type="RefSeq" id="WP_007571546.1">
    <property type="nucleotide sequence ID" value="NZ_AGUD01000045.1"/>
</dbReference>
<feature type="transmembrane region" description="Helical" evidence="11">
    <location>
        <begin position="103"/>
        <end position="123"/>
    </location>
</feature>
<feature type="domain" description="CBS" evidence="12">
    <location>
        <begin position="286"/>
        <end position="343"/>
    </location>
</feature>
<dbReference type="Gene3D" id="3.10.580.10">
    <property type="entry name" value="CBS-domain"/>
    <property type="match status" value="1"/>
</dbReference>
<dbReference type="InterPro" id="IPR044751">
    <property type="entry name" value="Ion_transp-like_CBS"/>
</dbReference>
<dbReference type="InterPro" id="IPR046342">
    <property type="entry name" value="CBS_dom_sf"/>
</dbReference>
<dbReference type="PATRIC" id="fig|1097667.3.peg.972"/>
<evidence type="ECO:0000256" key="9">
    <source>
        <dbReference type="PROSITE-ProRule" id="PRU00703"/>
    </source>
</evidence>
<dbReference type="InterPro" id="IPR036318">
    <property type="entry name" value="FAD-bd_PCMH-like_sf"/>
</dbReference>
<comment type="subcellular location">
    <subcellularLocation>
        <location evidence="1">Cell membrane</location>
        <topology evidence="1">Multi-pass membrane protein</topology>
    </subcellularLocation>
</comment>
<dbReference type="SUPFAM" id="SSF56176">
    <property type="entry name" value="FAD-binding/transporter-associated domain-like"/>
    <property type="match status" value="1"/>
</dbReference>
<dbReference type="Proteomes" id="UP000005143">
    <property type="component" value="Unassembled WGS sequence"/>
</dbReference>
<sequence>MIELLLLLVAIALVVACGFFVAAEFSLLTVDRPTVERAADGGDRRAGGVLAALRTLSTQLSGAQLGITVTNLAIGFLAEPSIARLIDGPLRSAGIPGGAVDGVAVAIALILATAFTMILGELVPKNLAIARPLATARRVAGFQRGFTHANAIPLRALNGTANRILRRLGIEPQEELASARSAEELGSLVRRSAEQGTLEPETAHLLQRSLAFGDRRALDVMTPRVRTYAITPLATASDVLRLSRETGHSRFPVEGEGAEEVIGIVHIKQAFTVPYEQRDTVTVGQIMSEPVVVPDTLELDPLLAMLREGGLQIAVVVDEFGAVAGVVTLEDLIEEIVGEVTDEHDAPETLAQRDADGSWLLSGLLRPDEATAVVGVEIPEDEDYETLGGLVALHLERVPDAGDEVQLLLPDGERPRYELTLTVTRMDALRVDELRLRVRPIEHEDGDDEDVAADGEQRR</sequence>
<dbReference type="InterPro" id="IPR000644">
    <property type="entry name" value="CBS_dom"/>
</dbReference>
<comment type="caution">
    <text evidence="14">The sequence shown here is derived from an EMBL/GenBank/DDBJ whole genome shotgun (WGS) entry which is preliminary data.</text>
</comment>
<dbReference type="GO" id="GO:0005886">
    <property type="term" value="C:plasma membrane"/>
    <property type="evidence" value="ECO:0007669"/>
    <property type="project" value="UniProtKB-SubCell"/>
</dbReference>
<evidence type="ECO:0000256" key="5">
    <source>
        <dbReference type="ARBA" id="ARBA00022737"/>
    </source>
</evidence>
<evidence type="ECO:0000256" key="11">
    <source>
        <dbReference type="SAM" id="Phobius"/>
    </source>
</evidence>
<keyword evidence="15" id="KW-1185">Reference proteome</keyword>
<dbReference type="InterPro" id="IPR051676">
    <property type="entry name" value="UPF0053_domain"/>
</dbReference>
<dbReference type="PROSITE" id="PS51371">
    <property type="entry name" value="CBS"/>
    <property type="match status" value="2"/>
</dbReference>
<dbReference type="AlphaFoldDB" id="H0E2G2"/>
<keyword evidence="6 10" id="KW-1133">Transmembrane helix</keyword>
<dbReference type="SUPFAM" id="SSF54631">
    <property type="entry name" value="CBS-domain pair"/>
    <property type="match status" value="1"/>
</dbReference>
<dbReference type="Pfam" id="PF01595">
    <property type="entry name" value="CNNM"/>
    <property type="match status" value="1"/>
</dbReference>
<dbReference type="InterPro" id="IPR005170">
    <property type="entry name" value="Transptr-assoc_dom"/>
</dbReference>
<evidence type="ECO:0000256" key="2">
    <source>
        <dbReference type="ARBA" id="ARBA00006337"/>
    </source>
</evidence>
<keyword evidence="4 10" id="KW-0812">Transmembrane</keyword>
<keyword evidence="7 9" id="KW-0129">CBS domain</keyword>
<dbReference type="PROSITE" id="PS51846">
    <property type="entry name" value="CNNM"/>
    <property type="match status" value="1"/>
</dbReference>
<evidence type="ECO:0000313" key="14">
    <source>
        <dbReference type="EMBL" id="EHN12116.1"/>
    </source>
</evidence>
<dbReference type="Gene3D" id="3.30.465.10">
    <property type="match status" value="1"/>
</dbReference>
<reference evidence="14 15" key="1">
    <citation type="journal article" date="2013" name="Biodegradation">
        <title>Quantitative proteomic analysis of ibuprofen-degrading Patulibacter sp. strain I11.</title>
        <authorList>
            <person name="Almeida B."/>
            <person name="Kjeldal H."/>
            <person name="Lolas I."/>
            <person name="Knudsen A.D."/>
            <person name="Carvalho G."/>
            <person name="Nielsen K.L."/>
            <person name="Barreto Crespo M.T."/>
            <person name="Stensballe A."/>
            <person name="Nielsen J.L."/>
        </authorList>
    </citation>
    <scope>NUCLEOTIDE SEQUENCE [LARGE SCALE GENOMIC DNA]</scope>
    <source>
        <strain evidence="14 15">I11</strain>
    </source>
</reference>
<evidence type="ECO:0000313" key="15">
    <source>
        <dbReference type="Proteomes" id="UP000005143"/>
    </source>
</evidence>
<dbReference type="PANTHER" id="PTHR43099:SF6">
    <property type="entry name" value="UPF0053 PROTEIN RV1842C"/>
    <property type="match status" value="1"/>
</dbReference>
<name>H0E2G2_9ACTN</name>
<evidence type="ECO:0000256" key="3">
    <source>
        <dbReference type="ARBA" id="ARBA00022475"/>
    </source>
</evidence>
<gene>
    <name evidence="14" type="ORF">PAI11_09750</name>
</gene>
<dbReference type="SMART" id="SM01091">
    <property type="entry name" value="CorC_HlyC"/>
    <property type="match status" value="1"/>
</dbReference>
<feature type="domain" description="CBS" evidence="12">
    <location>
        <begin position="221"/>
        <end position="280"/>
    </location>
</feature>
<keyword evidence="5" id="KW-0677">Repeat</keyword>
<proteinExistence type="inferred from homology"/>
<protein>
    <submittedName>
        <fullName evidence="14">Hemolysin</fullName>
    </submittedName>
</protein>
<organism evidence="14 15">
    <name type="scientific">Patulibacter medicamentivorans</name>
    <dbReference type="NCBI Taxonomy" id="1097667"/>
    <lineage>
        <taxon>Bacteria</taxon>
        <taxon>Bacillati</taxon>
        <taxon>Actinomycetota</taxon>
        <taxon>Thermoleophilia</taxon>
        <taxon>Solirubrobacterales</taxon>
        <taxon>Patulibacteraceae</taxon>
        <taxon>Patulibacter</taxon>
    </lineage>
</organism>
<dbReference type="OrthoDB" id="110231at2"/>
<evidence type="ECO:0000256" key="4">
    <source>
        <dbReference type="ARBA" id="ARBA00022692"/>
    </source>
</evidence>
<evidence type="ECO:0000256" key="10">
    <source>
        <dbReference type="PROSITE-ProRule" id="PRU01193"/>
    </source>
</evidence>
<keyword evidence="8 10" id="KW-0472">Membrane</keyword>
<evidence type="ECO:0000256" key="6">
    <source>
        <dbReference type="ARBA" id="ARBA00022989"/>
    </source>
</evidence>
<dbReference type="GO" id="GO:0050660">
    <property type="term" value="F:flavin adenine dinucleotide binding"/>
    <property type="evidence" value="ECO:0007669"/>
    <property type="project" value="InterPro"/>
</dbReference>
<comment type="similarity">
    <text evidence="2">Belongs to the UPF0053 family.</text>
</comment>
<dbReference type="EMBL" id="AGUD01000045">
    <property type="protein sequence ID" value="EHN12116.1"/>
    <property type="molecule type" value="Genomic_DNA"/>
</dbReference>